<dbReference type="Proteomes" id="UP000612585">
    <property type="component" value="Unassembled WGS sequence"/>
</dbReference>
<dbReference type="Gene3D" id="2.130.10.10">
    <property type="entry name" value="YVTN repeat-like/Quinoprotein amine dehydrogenase"/>
    <property type="match status" value="1"/>
</dbReference>
<keyword evidence="2" id="KW-1133">Transmembrane helix</keyword>
<evidence type="ECO:0000256" key="1">
    <source>
        <dbReference type="SAM" id="MobiDB-lite"/>
    </source>
</evidence>
<protein>
    <recommendedName>
        <fullName evidence="5">WD40-like Beta Propeller Repeat</fullName>
    </recommendedName>
</protein>
<evidence type="ECO:0000313" key="4">
    <source>
        <dbReference type="Proteomes" id="UP000612585"/>
    </source>
</evidence>
<feature type="transmembrane region" description="Helical" evidence="2">
    <location>
        <begin position="57"/>
        <end position="81"/>
    </location>
</feature>
<accession>A0A8J3Z6D0</accession>
<gene>
    <name evidence="3" type="ORF">Vau01_047140</name>
</gene>
<sequence>MSTDLNRRIATAVRTIVDDLPVRPPAAAAVRARAARQAAGPDEPFPVPGEARRRVGWAAPAITATAAIIVLLAIAVLLPALRPGPTGERAGAPAGAANLPREFAGMSLLTAPVSDAPAGPAVALYRQGSLGTRLGTVQVVVLGVDGRTYRRLDLAERRGADGPDGEYEPADALLAPDGSKAAVADPTRVRDCIEVVDLRTGRTTRYGLDPPVAVRLLDWSPDGRWLALVVNDDPPDGLRAPGNPAVLDTTTGALRRFDRLRSTESWDGASFSPDGTRIALATTADDGPVSEGGGRVVPAISIVDRTGTVLRTLPVPASAALLSAAAWSPDGRLLAMSESTPQGYRLAFVDPTGERGPVPAPMQNSAVPVGWRSPSTLLAVADSAGDALDIVEVPVDGGPIRRLSRVSAGIGGLARPGQLQVAEALAAQARVGDAGPARRGPWPLWWWLTVAAAATFVGWRVVRRARARRRPAMTASTSAPDSIRSTSRRRS</sequence>
<name>A0A8J3Z6D0_9ACTN</name>
<dbReference type="SUPFAM" id="SSF82171">
    <property type="entry name" value="DPP6 N-terminal domain-like"/>
    <property type="match status" value="1"/>
</dbReference>
<evidence type="ECO:0000313" key="3">
    <source>
        <dbReference type="EMBL" id="GIJ57198.1"/>
    </source>
</evidence>
<reference evidence="3" key="1">
    <citation type="submission" date="2021-01" db="EMBL/GenBank/DDBJ databases">
        <title>Whole genome shotgun sequence of Virgisporangium aurantiacum NBRC 16421.</title>
        <authorList>
            <person name="Komaki H."/>
            <person name="Tamura T."/>
        </authorList>
    </citation>
    <scope>NUCLEOTIDE SEQUENCE</scope>
    <source>
        <strain evidence="3">NBRC 16421</strain>
    </source>
</reference>
<dbReference type="InterPro" id="IPR015943">
    <property type="entry name" value="WD40/YVTN_repeat-like_dom_sf"/>
</dbReference>
<dbReference type="RefSeq" id="WP_203996336.1">
    <property type="nucleotide sequence ID" value="NZ_BOPG01000029.1"/>
</dbReference>
<feature type="compositionally biased region" description="Polar residues" evidence="1">
    <location>
        <begin position="474"/>
        <end position="485"/>
    </location>
</feature>
<keyword evidence="4" id="KW-1185">Reference proteome</keyword>
<keyword evidence="2" id="KW-0472">Membrane</keyword>
<evidence type="ECO:0000256" key="2">
    <source>
        <dbReference type="SAM" id="Phobius"/>
    </source>
</evidence>
<organism evidence="3 4">
    <name type="scientific">Virgisporangium aurantiacum</name>
    <dbReference type="NCBI Taxonomy" id="175570"/>
    <lineage>
        <taxon>Bacteria</taxon>
        <taxon>Bacillati</taxon>
        <taxon>Actinomycetota</taxon>
        <taxon>Actinomycetes</taxon>
        <taxon>Micromonosporales</taxon>
        <taxon>Micromonosporaceae</taxon>
        <taxon>Virgisporangium</taxon>
    </lineage>
</organism>
<dbReference type="InterPro" id="IPR011042">
    <property type="entry name" value="6-blade_b-propeller_TolB-like"/>
</dbReference>
<proteinExistence type="predicted"/>
<feature type="transmembrane region" description="Helical" evidence="2">
    <location>
        <begin position="444"/>
        <end position="462"/>
    </location>
</feature>
<evidence type="ECO:0008006" key="5">
    <source>
        <dbReference type="Google" id="ProtNLM"/>
    </source>
</evidence>
<dbReference type="EMBL" id="BOPG01000029">
    <property type="protein sequence ID" value="GIJ57198.1"/>
    <property type="molecule type" value="Genomic_DNA"/>
</dbReference>
<keyword evidence="2" id="KW-0812">Transmembrane</keyword>
<dbReference type="AlphaFoldDB" id="A0A8J3Z6D0"/>
<dbReference type="Gene3D" id="2.120.10.30">
    <property type="entry name" value="TolB, C-terminal domain"/>
    <property type="match status" value="1"/>
</dbReference>
<feature type="region of interest" description="Disordered" evidence="1">
    <location>
        <begin position="470"/>
        <end position="491"/>
    </location>
</feature>
<comment type="caution">
    <text evidence="3">The sequence shown here is derived from an EMBL/GenBank/DDBJ whole genome shotgun (WGS) entry which is preliminary data.</text>
</comment>